<dbReference type="AlphaFoldDB" id="A0A6A6W073"/>
<feature type="region of interest" description="Disordered" evidence="1">
    <location>
        <begin position="218"/>
        <end position="252"/>
    </location>
</feature>
<feature type="transmembrane region" description="Helical" evidence="2">
    <location>
        <begin position="792"/>
        <end position="813"/>
    </location>
</feature>
<evidence type="ECO:0008006" key="5">
    <source>
        <dbReference type="Google" id="ProtNLM"/>
    </source>
</evidence>
<feature type="compositionally biased region" description="Basic and acidic residues" evidence="1">
    <location>
        <begin position="242"/>
        <end position="252"/>
    </location>
</feature>
<proteinExistence type="predicted"/>
<accession>A0A6A6W073</accession>
<protein>
    <recommendedName>
        <fullName evidence="5">Cora-domain-containing protein</fullName>
    </recommendedName>
</protein>
<evidence type="ECO:0000256" key="1">
    <source>
        <dbReference type="SAM" id="MobiDB-lite"/>
    </source>
</evidence>
<feature type="transmembrane region" description="Helical" evidence="2">
    <location>
        <begin position="868"/>
        <end position="891"/>
    </location>
</feature>
<keyword evidence="2" id="KW-0472">Membrane</keyword>
<reference evidence="3" key="1">
    <citation type="journal article" date="2020" name="Stud. Mycol.">
        <title>101 Dothideomycetes genomes: a test case for predicting lifestyles and emergence of pathogens.</title>
        <authorList>
            <person name="Haridas S."/>
            <person name="Albert R."/>
            <person name="Binder M."/>
            <person name="Bloem J."/>
            <person name="Labutti K."/>
            <person name="Salamov A."/>
            <person name="Andreopoulos B."/>
            <person name="Baker S."/>
            <person name="Barry K."/>
            <person name="Bills G."/>
            <person name="Bluhm B."/>
            <person name="Cannon C."/>
            <person name="Castanera R."/>
            <person name="Culley D."/>
            <person name="Daum C."/>
            <person name="Ezra D."/>
            <person name="Gonzalez J."/>
            <person name="Henrissat B."/>
            <person name="Kuo A."/>
            <person name="Liang C."/>
            <person name="Lipzen A."/>
            <person name="Lutzoni F."/>
            <person name="Magnuson J."/>
            <person name="Mondo S."/>
            <person name="Nolan M."/>
            <person name="Ohm R."/>
            <person name="Pangilinan J."/>
            <person name="Park H.-J."/>
            <person name="Ramirez L."/>
            <person name="Alfaro M."/>
            <person name="Sun H."/>
            <person name="Tritt A."/>
            <person name="Yoshinaga Y."/>
            <person name="Zwiers L.-H."/>
            <person name="Turgeon B."/>
            <person name="Goodwin S."/>
            <person name="Spatafora J."/>
            <person name="Crous P."/>
            <person name="Grigoriev I."/>
        </authorList>
    </citation>
    <scope>NUCLEOTIDE SEQUENCE</scope>
    <source>
        <strain evidence="3">CBS 121739</strain>
    </source>
</reference>
<dbReference type="RefSeq" id="XP_033598753.1">
    <property type="nucleotide sequence ID" value="XM_033750105.1"/>
</dbReference>
<organism evidence="3 4">
    <name type="scientific">Pseudovirgaria hyperparasitica</name>
    <dbReference type="NCBI Taxonomy" id="470096"/>
    <lineage>
        <taxon>Eukaryota</taxon>
        <taxon>Fungi</taxon>
        <taxon>Dikarya</taxon>
        <taxon>Ascomycota</taxon>
        <taxon>Pezizomycotina</taxon>
        <taxon>Dothideomycetes</taxon>
        <taxon>Dothideomycetes incertae sedis</taxon>
        <taxon>Acrospermales</taxon>
        <taxon>Acrospermaceae</taxon>
        <taxon>Pseudovirgaria</taxon>
    </lineage>
</organism>
<feature type="region of interest" description="Disordered" evidence="1">
    <location>
        <begin position="166"/>
        <end position="202"/>
    </location>
</feature>
<evidence type="ECO:0000256" key="2">
    <source>
        <dbReference type="SAM" id="Phobius"/>
    </source>
</evidence>
<feature type="compositionally biased region" description="Polar residues" evidence="1">
    <location>
        <begin position="182"/>
        <end position="192"/>
    </location>
</feature>
<dbReference type="GeneID" id="54491159"/>
<gene>
    <name evidence="3" type="ORF">EJ05DRAFT_96595</name>
</gene>
<feature type="transmembrane region" description="Helical" evidence="2">
    <location>
        <begin position="897"/>
        <end position="918"/>
    </location>
</feature>
<keyword evidence="2" id="KW-1133">Transmembrane helix</keyword>
<evidence type="ECO:0000313" key="3">
    <source>
        <dbReference type="EMBL" id="KAF2756302.1"/>
    </source>
</evidence>
<keyword evidence="2" id="KW-0812">Transmembrane</keyword>
<feature type="compositionally biased region" description="Low complexity" evidence="1">
    <location>
        <begin position="10"/>
        <end position="21"/>
    </location>
</feature>
<name>A0A6A6W073_9PEZI</name>
<dbReference type="Gene3D" id="1.20.58.340">
    <property type="entry name" value="Magnesium transport protein CorA, transmembrane region"/>
    <property type="match status" value="1"/>
</dbReference>
<feature type="region of interest" description="Disordered" evidence="1">
    <location>
        <begin position="515"/>
        <end position="555"/>
    </location>
</feature>
<dbReference type="EMBL" id="ML996576">
    <property type="protein sequence ID" value="KAF2756302.1"/>
    <property type="molecule type" value="Genomic_DNA"/>
</dbReference>
<evidence type="ECO:0000313" key="4">
    <source>
        <dbReference type="Proteomes" id="UP000799437"/>
    </source>
</evidence>
<dbReference type="Proteomes" id="UP000799437">
    <property type="component" value="Unassembled WGS sequence"/>
</dbReference>
<dbReference type="OrthoDB" id="3231000at2759"/>
<sequence length="983" mass="111291">MSEDIPSMVQPQSQTPSNQPQRLDTRLVLTRDWLAGSHGQNNYSDNVIEVTSSTALQMHRIVASPPLPPEDYDIHEPESNAELIALPLSSTHSVTSDDSNPRSFAAPDNSFLELSPQMVPLPASIVSESRTCTNAPFSRRTTNASLISGQNPRPGLYQATVETVTDSDAAGGVHNSTRDSRLSSVSTNSSGPRQAIHTIPEVHRAPLTYVTSTFDQHNQSELQVPYQSSSDRSYQQFDDGTEVGRRTEEHRYPQRDPRYVDLVKPPGWYRDRIRILAEEAPRLRTLVSTVCRHHKNTNLAVFDYDIDGNSIADQNRVSDERHWDGNAEAFADEFKFGIQSGTTRRLLFVQDLSPGMIDLLGSTFQINPECFSDHLYQSGYGDSQVDSQAYSDWESLPSIKDHTTFEWYRPVLPLFPIKKSFRDALLDKHAPLAKCHHAGCGKTHALATNSNIWRRPWKLSPFPTTSGSADDKSPMGWCERVTVWTKVFGGCLFIIILLDPLPLLDQTVPKIGERRRPEIVNRRTNTPVSRRRYNESQRQSEESNEGFASGIDDTASSRQNFAAPNIVHRSVKHYPFAPFQQMIARGPSAVADDHLLATTVIDDIRKPKSTWVESCQLSVAKHIDPLTFLFGAIHSDIDGVLRLVRSSIDTIRTSRQDQALVQENVWYWRELLNQYEDKIERMKGGLEELIRFIFVGAERSKADFASHKHYVPERTRDHVEATIQRLDEVGRMVAVAQDQLRVELQMIDSRRSIAEAESVSKLTELAFIFIPVTFAASLFSMQIKELGDGVPVWQFVLVAISFVMLAYIVRLSIRSESVVEFKKECFDQARRQAGLAENTPIPTRAMLKWALPRLFTTLRALSINLIRLSFILTAIFAAIAAILSPIITMWTRRMNPGFSAVITVILLLLDGIALWPVVSVLTNLDDFKNELKTWRASQDVRYWKTKRQRQDEEGVIGEPRRHPQSAFTYRQETGVEMVQRVRR</sequence>
<keyword evidence="4" id="KW-1185">Reference proteome</keyword>
<feature type="compositionally biased region" description="Polar residues" evidence="1">
    <location>
        <begin position="218"/>
        <end position="238"/>
    </location>
</feature>
<feature type="region of interest" description="Disordered" evidence="1">
    <location>
        <begin position="1"/>
        <end position="23"/>
    </location>
</feature>
<feature type="compositionally biased region" description="Basic and acidic residues" evidence="1">
    <location>
        <begin position="532"/>
        <end position="541"/>
    </location>
</feature>